<keyword evidence="10 14" id="KW-0046">Antibiotic resistance</keyword>
<dbReference type="EMBL" id="PFEF01000006">
    <property type="protein sequence ID" value="PJE64421.1"/>
    <property type="molecule type" value="Genomic_DNA"/>
</dbReference>
<evidence type="ECO:0000256" key="7">
    <source>
        <dbReference type="ARBA" id="ARBA00022801"/>
    </source>
</evidence>
<comment type="subcellular location">
    <subcellularLocation>
        <location evidence="1 14">Cell membrane</location>
        <topology evidence="1 14">Multi-pass membrane protein</topology>
    </subcellularLocation>
</comment>
<evidence type="ECO:0000256" key="10">
    <source>
        <dbReference type="ARBA" id="ARBA00023251"/>
    </source>
</evidence>
<dbReference type="GO" id="GO:0046677">
    <property type="term" value="P:response to antibiotic"/>
    <property type="evidence" value="ECO:0007669"/>
    <property type="project" value="UniProtKB-UniRule"/>
</dbReference>
<name>A0A2M8KWZ1_9BACT</name>
<feature type="transmembrane region" description="Helical" evidence="14">
    <location>
        <begin position="83"/>
        <end position="106"/>
    </location>
</feature>
<comment type="catalytic activity">
    <reaction evidence="13 14">
        <text>di-trans,octa-cis-undecaprenyl diphosphate + H2O = di-trans,octa-cis-undecaprenyl phosphate + phosphate + H(+)</text>
        <dbReference type="Rhea" id="RHEA:28094"/>
        <dbReference type="ChEBI" id="CHEBI:15377"/>
        <dbReference type="ChEBI" id="CHEBI:15378"/>
        <dbReference type="ChEBI" id="CHEBI:43474"/>
        <dbReference type="ChEBI" id="CHEBI:58405"/>
        <dbReference type="ChEBI" id="CHEBI:60392"/>
        <dbReference type="EC" id="3.6.1.27"/>
    </reaction>
</comment>
<keyword evidence="14" id="KW-0133">Cell shape</keyword>
<keyword evidence="5 14" id="KW-1003">Cell membrane</keyword>
<evidence type="ECO:0000256" key="11">
    <source>
        <dbReference type="ARBA" id="ARBA00032707"/>
    </source>
</evidence>
<feature type="transmembrane region" description="Helical" evidence="14">
    <location>
        <begin position="42"/>
        <end position="62"/>
    </location>
</feature>
<organism evidence="15 16">
    <name type="scientific">Candidatus Ryanbacteria bacterium CG10_big_fil_rev_8_21_14_0_10_43_42</name>
    <dbReference type="NCBI Taxonomy" id="1974864"/>
    <lineage>
        <taxon>Bacteria</taxon>
        <taxon>Candidatus Ryaniibacteriota</taxon>
    </lineage>
</organism>
<evidence type="ECO:0000256" key="1">
    <source>
        <dbReference type="ARBA" id="ARBA00004651"/>
    </source>
</evidence>
<dbReference type="GO" id="GO:0005886">
    <property type="term" value="C:plasma membrane"/>
    <property type="evidence" value="ECO:0007669"/>
    <property type="project" value="UniProtKB-SubCell"/>
</dbReference>
<dbReference type="HAMAP" id="MF_01006">
    <property type="entry name" value="Undec_diphosphatase"/>
    <property type="match status" value="1"/>
</dbReference>
<evidence type="ECO:0000256" key="2">
    <source>
        <dbReference type="ARBA" id="ARBA00010621"/>
    </source>
</evidence>
<keyword evidence="14" id="KW-0961">Cell wall biogenesis/degradation</keyword>
<keyword evidence="8 14" id="KW-1133">Transmembrane helix</keyword>
<comment type="miscellaneous">
    <text evidence="14">Bacitracin is thought to be involved in the inhibition of peptidoglycan synthesis by sequestering undecaprenyl diphosphate, thereby reducing the pool of lipid carrier available.</text>
</comment>
<dbReference type="GO" id="GO:0071555">
    <property type="term" value="P:cell wall organization"/>
    <property type="evidence" value="ECO:0007669"/>
    <property type="project" value="UniProtKB-KW"/>
</dbReference>
<dbReference type="EC" id="3.6.1.27" evidence="3 14"/>
<feature type="transmembrane region" description="Helical" evidence="14">
    <location>
        <begin position="246"/>
        <end position="264"/>
    </location>
</feature>
<protein>
    <recommendedName>
        <fullName evidence="4 14">Undecaprenyl-diphosphatase</fullName>
        <ecNumber evidence="3 14">3.6.1.27</ecNumber>
    </recommendedName>
    <alternativeName>
        <fullName evidence="12 14">Bacitracin resistance protein</fullName>
    </alternativeName>
    <alternativeName>
        <fullName evidence="11 14">Undecaprenyl pyrophosphate phosphatase</fullName>
    </alternativeName>
</protein>
<evidence type="ECO:0000256" key="13">
    <source>
        <dbReference type="ARBA" id="ARBA00047594"/>
    </source>
</evidence>
<evidence type="ECO:0000256" key="6">
    <source>
        <dbReference type="ARBA" id="ARBA00022692"/>
    </source>
</evidence>
<dbReference type="AlphaFoldDB" id="A0A2M8KWZ1"/>
<comment type="similarity">
    <text evidence="2 14">Belongs to the UppP family.</text>
</comment>
<reference evidence="16" key="1">
    <citation type="submission" date="2017-09" db="EMBL/GenBank/DDBJ databases">
        <title>Depth-based differentiation of microbial function through sediment-hosted aquifers and enrichment of novel symbionts in the deep terrestrial subsurface.</title>
        <authorList>
            <person name="Probst A.J."/>
            <person name="Ladd B."/>
            <person name="Jarett J.K."/>
            <person name="Geller-Mcgrath D.E."/>
            <person name="Sieber C.M.K."/>
            <person name="Emerson J.B."/>
            <person name="Anantharaman K."/>
            <person name="Thomas B.C."/>
            <person name="Malmstrom R."/>
            <person name="Stieglmeier M."/>
            <person name="Klingl A."/>
            <person name="Woyke T."/>
            <person name="Ryan C.M."/>
            <person name="Banfield J.F."/>
        </authorList>
    </citation>
    <scope>NUCLEOTIDE SEQUENCE [LARGE SCALE GENOMIC DNA]</scope>
</reference>
<evidence type="ECO:0000313" key="15">
    <source>
        <dbReference type="EMBL" id="PJE64421.1"/>
    </source>
</evidence>
<dbReference type="GO" id="GO:0008360">
    <property type="term" value="P:regulation of cell shape"/>
    <property type="evidence" value="ECO:0007669"/>
    <property type="project" value="UniProtKB-KW"/>
</dbReference>
<evidence type="ECO:0000256" key="14">
    <source>
        <dbReference type="HAMAP-Rule" id="MF_01006"/>
    </source>
</evidence>
<evidence type="ECO:0000256" key="5">
    <source>
        <dbReference type="ARBA" id="ARBA00022475"/>
    </source>
</evidence>
<feature type="transmembrane region" description="Helical" evidence="14">
    <location>
        <begin position="112"/>
        <end position="136"/>
    </location>
</feature>
<proteinExistence type="inferred from homology"/>
<evidence type="ECO:0000256" key="12">
    <source>
        <dbReference type="ARBA" id="ARBA00032932"/>
    </source>
</evidence>
<dbReference type="GO" id="GO:0050380">
    <property type="term" value="F:undecaprenyl-diphosphatase activity"/>
    <property type="evidence" value="ECO:0007669"/>
    <property type="project" value="UniProtKB-UniRule"/>
</dbReference>
<evidence type="ECO:0000313" key="16">
    <source>
        <dbReference type="Proteomes" id="UP000229098"/>
    </source>
</evidence>
<dbReference type="InterPro" id="IPR003824">
    <property type="entry name" value="UppP"/>
</dbReference>
<dbReference type="Proteomes" id="UP000229098">
    <property type="component" value="Unassembled WGS sequence"/>
</dbReference>
<comment type="function">
    <text evidence="14">Catalyzes the dephosphorylation of undecaprenyl diphosphate (UPP). Confers resistance to bacitracin.</text>
</comment>
<dbReference type="PANTHER" id="PTHR30622">
    <property type="entry name" value="UNDECAPRENYL-DIPHOSPHATASE"/>
    <property type="match status" value="1"/>
</dbReference>
<accession>A0A2M8KWZ1</accession>
<feature type="transmembrane region" description="Helical" evidence="14">
    <location>
        <begin position="221"/>
        <end position="240"/>
    </location>
</feature>
<keyword evidence="6 14" id="KW-0812">Transmembrane</keyword>
<dbReference type="Pfam" id="PF02673">
    <property type="entry name" value="BacA"/>
    <property type="match status" value="1"/>
</dbReference>
<evidence type="ECO:0000256" key="8">
    <source>
        <dbReference type="ARBA" id="ARBA00022989"/>
    </source>
</evidence>
<keyword evidence="9 14" id="KW-0472">Membrane</keyword>
<evidence type="ECO:0000256" key="4">
    <source>
        <dbReference type="ARBA" id="ARBA00021581"/>
    </source>
</evidence>
<dbReference type="PANTHER" id="PTHR30622:SF2">
    <property type="entry name" value="UNDECAPRENYL-DIPHOSPHATASE"/>
    <property type="match status" value="1"/>
</dbReference>
<evidence type="ECO:0000256" key="9">
    <source>
        <dbReference type="ARBA" id="ARBA00023136"/>
    </source>
</evidence>
<evidence type="ECO:0000256" key="3">
    <source>
        <dbReference type="ARBA" id="ARBA00012374"/>
    </source>
</evidence>
<keyword evidence="14" id="KW-0573">Peptidoglycan synthesis</keyword>
<keyword evidence="7 14" id="KW-0378">Hydrolase</keyword>
<comment type="caution">
    <text evidence="15">The sequence shown here is derived from an EMBL/GenBank/DDBJ whole genome shotgun (WGS) entry which is preliminary data.</text>
</comment>
<feature type="transmembrane region" description="Helical" evidence="14">
    <location>
        <begin position="189"/>
        <end position="209"/>
    </location>
</feature>
<gene>
    <name evidence="14" type="primary">uppP</name>
    <name evidence="15" type="ORF">COU90_03165</name>
</gene>
<dbReference type="GO" id="GO:0009252">
    <property type="term" value="P:peptidoglycan biosynthetic process"/>
    <property type="evidence" value="ECO:0007669"/>
    <property type="project" value="UniProtKB-KW"/>
</dbReference>
<sequence length="265" mass="28772">MFEAIILGTIQGVTEWLPISSEGITTLVYTALTKNTVPLEEIIRLSLFLHGGTFLAALVYFWKDVRDIILALFWREKTEEIHHLVRFLIIATGVSGSVGLILFSGIKIASDWLQVGGSGITGLIGMFLIITGVLQLTQKKEHSNIRETRDLTMKDALVLGVVQGCAVLPGLSRSGITVAALLFRSYATASALRVSFLMSLPIVLGGNILLNSKEFAITPPLMAGFFVSFFFGFLTINGLLKLAQKINFGYFALGFGVLALLAAFI</sequence>